<dbReference type="RefSeq" id="WP_208698962.1">
    <property type="nucleotide sequence ID" value="NZ_JBDJNQ010000013.1"/>
</dbReference>
<evidence type="ECO:0000313" key="3">
    <source>
        <dbReference type="EMBL" id="MEN5380054.1"/>
    </source>
</evidence>
<dbReference type="PROSITE" id="PS51257">
    <property type="entry name" value="PROKAR_LIPOPROTEIN"/>
    <property type="match status" value="1"/>
</dbReference>
<dbReference type="Proteomes" id="UP001409291">
    <property type="component" value="Unassembled WGS sequence"/>
</dbReference>
<dbReference type="SUPFAM" id="SSF52833">
    <property type="entry name" value="Thioredoxin-like"/>
    <property type="match status" value="1"/>
</dbReference>
<dbReference type="PANTHER" id="PTHR42852">
    <property type="entry name" value="THIOL:DISULFIDE INTERCHANGE PROTEIN DSBE"/>
    <property type="match status" value="1"/>
</dbReference>
<accession>A0ABV0BZ59</accession>
<reference evidence="3 4" key="1">
    <citation type="submission" date="2024-04" db="EMBL/GenBank/DDBJ databases">
        <title>WGS of bacteria from Torrens River.</title>
        <authorList>
            <person name="Wyrsch E.R."/>
            <person name="Drigo B."/>
        </authorList>
    </citation>
    <scope>NUCLEOTIDE SEQUENCE [LARGE SCALE GENOMIC DNA]</scope>
    <source>
        <strain evidence="3 4">TWI391</strain>
    </source>
</reference>
<comment type="caution">
    <text evidence="3">The sequence shown here is derived from an EMBL/GenBank/DDBJ whole genome shotgun (WGS) entry which is preliminary data.</text>
</comment>
<dbReference type="InterPro" id="IPR036249">
    <property type="entry name" value="Thioredoxin-like_sf"/>
</dbReference>
<dbReference type="InterPro" id="IPR013740">
    <property type="entry name" value="Redoxin"/>
</dbReference>
<dbReference type="InterPro" id="IPR013766">
    <property type="entry name" value="Thioredoxin_domain"/>
</dbReference>
<protein>
    <submittedName>
        <fullName evidence="3">TlpA disulfide reductase family protein</fullName>
    </submittedName>
</protein>
<dbReference type="PANTHER" id="PTHR42852:SF17">
    <property type="entry name" value="THIOREDOXIN-LIKE PROTEIN HI_1115"/>
    <property type="match status" value="1"/>
</dbReference>
<sequence>MKIQFNRKMIGMLLIACSITAISCNSKTKDTQNSKSDETAEDSTVATTAIQANEVSFKDENGKDITLSSLKGKVVFINFWATWCPPCIHEMPSINTLKQSFKGNDDIVFLMVDVDGTMEKSKAFMTENKYDLQVYIPNGDIPQDFLGNAIPTTVIINKKGEMVDRMEGGRDYADPEIAKSLNELIQSN</sequence>
<dbReference type="EMBL" id="JBDJNQ010000013">
    <property type="protein sequence ID" value="MEN5380054.1"/>
    <property type="molecule type" value="Genomic_DNA"/>
</dbReference>
<organism evidence="3 4">
    <name type="scientific">Sphingobacterium kitahiroshimense</name>
    <dbReference type="NCBI Taxonomy" id="470446"/>
    <lineage>
        <taxon>Bacteria</taxon>
        <taxon>Pseudomonadati</taxon>
        <taxon>Bacteroidota</taxon>
        <taxon>Sphingobacteriia</taxon>
        <taxon>Sphingobacteriales</taxon>
        <taxon>Sphingobacteriaceae</taxon>
        <taxon>Sphingobacterium</taxon>
    </lineage>
</organism>
<feature type="chain" id="PRO_5046867864" evidence="1">
    <location>
        <begin position="24"/>
        <end position="188"/>
    </location>
</feature>
<keyword evidence="4" id="KW-1185">Reference proteome</keyword>
<evidence type="ECO:0000259" key="2">
    <source>
        <dbReference type="PROSITE" id="PS51352"/>
    </source>
</evidence>
<gene>
    <name evidence="3" type="ORF">ABE541_22500</name>
</gene>
<evidence type="ECO:0000256" key="1">
    <source>
        <dbReference type="SAM" id="SignalP"/>
    </source>
</evidence>
<evidence type="ECO:0000313" key="4">
    <source>
        <dbReference type="Proteomes" id="UP001409291"/>
    </source>
</evidence>
<feature type="domain" description="Thioredoxin" evidence="2">
    <location>
        <begin position="46"/>
        <end position="186"/>
    </location>
</feature>
<dbReference type="InterPro" id="IPR050553">
    <property type="entry name" value="Thioredoxin_ResA/DsbE_sf"/>
</dbReference>
<dbReference type="Gene3D" id="3.40.30.10">
    <property type="entry name" value="Glutaredoxin"/>
    <property type="match status" value="1"/>
</dbReference>
<dbReference type="CDD" id="cd02966">
    <property type="entry name" value="TlpA_like_family"/>
    <property type="match status" value="1"/>
</dbReference>
<dbReference type="Pfam" id="PF08534">
    <property type="entry name" value="Redoxin"/>
    <property type="match status" value="1"/>
</dbReference>
<keyword evidence="1" id="KW-0732">Signal</keyword>
<dbReference type="PROSITE" id="PS51352">
    <property type="entry name" value="THIOREDOXIN_2"/>
    <property type="match status" value="1"/>
</dbReference>
<feature type="signal peptide" evidence="1">
    <location>
        <begin position="1"/>
        <end position="23"/>
    </location>
</feature>
<proteinExistence type="predicted"/>
<name>A0ABV0BZ59_9SPHI</name>